<dbReference type="Proteomes" id="UP000479692">
    <property type="component" value="Unassembled WGS sequence"/>
</dbReference>
<evidence type="ECO:0000313" key="4">
    <source>
        <dbReference type="Proteomes" id="UP000479692"/>
    </source>
</evidence>
<dbReference type="PANTHER" id="PTHR30336:SF4">
    <property type="entry name" value="ENVELOPE BIOGENESIS FACTOR ELYC"/>
    <property type="match status" value="1"/>
</dbReference>
<proteinExistence type="predicted"/>
<dbReference type="CDD" id="cd06259">
    <property type="entry name" value="YdcF-like"/>
    <property type="match status" value="1"/>
</dbReference>
<dbReference type="GO" id="GO:0005886">
    <property type="term" value="C:plasma membrane"/>
    <property type="evidence" value="ECO:0007669"/>
    <property type="project" value="TreeGrafter"/>
</dbReference>
<feature type="domain" description="DUF218" evidence="2">
    <location>
        <begin position="81"/>
        <end position="244"/>
    </location>
</feature>
<protein>
    <submittedName>
        <fullName evidence="3">YdcF family protein</fullName>
    </submittedName>
</protein>
<keyword evidence="1" id="KW-0472">Membrane</keyword>
<keyword evidence="1" id="KW-1133">Transmembrane helix</keyword>
<evidence type="ECO:0000259" key="2">
    <source>
        <dbReference type="Pfam" id="PF02698"/>
    </source>
</evidence>
<evidence type="ECO:0000313" key="3">
    <source>
        <dbReference type="EMBL" id="MUV15130.1"/>
    </source>
</evidence>
<dbReference type="InterPro" id="IPR051599">
    <property type="entry name" value="Cell_Envelope_Assoc"/>
</dbReference>
<comment type="caution">
    <text evidence="3">The sequence shown here is derived from an EMBL/GenBank/DDBJ whole genome shotgun (WGS) entry which is preliminary data.</text>
</comment>
<dbReference type="RefSeq" id="WP_156642683.1">
    <property type="nucleotide sequence ID" value="NZ_WOXT01000004.1"/>
</dbReference>
<dbReference type="InterPro" id="IPR003848">
    <property type="entry name" value="DUF218"/>
</dbReference>
<dbReference type="InterPro" id="IPR014729">
    <property type="entry name" value="Rossmann-like_a/b/a_fold"/>
</dbReference>
<dbReference type="AlphaFoldDB" id="A0A7C9HNE1"/>
<dbReference type="PANTHER" id="PTHR30336">
    <property type="entry name" value="INNER MEMBRANE PROTEIN, PROBABLE PERMEASE"/>
    <property type="match status" value="1"/>
</dbReference>
<keyword evidence="1" id="KW-0812">Transmembrane</keyword>
<accession>A0A7C9HNE1</accession>
<dbReference type="Gene3D" id="3.40.50.620">
    <property type="entry name" value="HUPs"/>
    <property type="match status" value="1"/>
</dbReference>
<sequence length="255" mass="27984">MRFFSEIVVALTFPLALTLVLLALAGLVYALLKWRRVAFALAVVAIGWSAFWSLPRNAEWLRESLEDRYAVESPNVLPNADAIVVLGGGGYTWISRPGITLDDLKYSRLAQGARLYIAGRAPRVILSGGGEGDRTEARNMARGMRKFGVPENALLLEERSTDTTTNARYSAQIARANGIRSVLLVTSAIHMPRASVLFRGAGLQVIEVPVPEPRSVRGDSWADRWVPSGRALWRSGRALKEYAGLMAACFERKTA</sequence>
<feature type="transmembrane region" description="Helical" evidence="1">
    <location>
        <begin position="7"/>
        <end position="31"/>
    </location>
</feature>
<dbReference type="GO" id="GO:0043164">
    <property type="term" value="P:Gram-negative-bacterium-type cell wall biogenesis"/>
    <property type="evidence" value="ECO:0007669"/>
    <property type="project" value="TreeGrafter"/>
</dbReference>
<feature type="transmembrane region" description="Helical" evidence="1">
    <location>
        <begin position="37"/>
        <end position="54"/>
    </location>
</feature>
<reference evidence="3 4" key="1">
    <citation type="submission" date="2019-12" db="EMBL/GenBank/DDBJ databases">
        <authorList>
            <person name="Xu J."/>
        </authorList>
    </citation>
    <scope>NUCLEOTIDE SEQUENCE [LARGE SCALE GENOMIC DNA]</scope>
    <source>
        <strain evidence="3 4">HX-5-24</strain>
    </source>
</reference>
<dbReference type="EMBL" id="WOXT01000004">
    <property type="protein sequence ID" value="MUV15130.1"/>
    <property type="molecule type" value="Genomic_DNA"/>
</dbReference>
<keyword evidence="4" id="KW-1185">Reference proteome</keyword>
<dbReference type="Pfam" id="PF02698">
    <property type="entry name" value="DUF218"/>
    <property type="match status" value="1"/>
</dbReference>
<organism evidence="3 4">
    <name type="scientific">Noviluteimonas gilva</name>
    <dbReference type="NCBI Taxonomy" id="2682097"/>
    <lineage>
        <taxon>Bacteria</taxon>
        <taxon>Pseudomonadati</taxon>
        <taxon>Pseudomonadota</taxon>
        <taxon>Gammaproteobacteria</taxon>
        <taxon>Lysobacterales</taxon>
        <taxon>Lysobacteraceae</taxon>
        <taxon>Noviluteimonas</taxon>
    </lineage>
</organism>
<name>A0A7C9HNE1_9GAMM</name>
<gene>
    <name evidence="3" type="ORF">GN331_13055</name>
</gene>
<evidence type="ECO:0000256" key="1">
    <source>
        <dbReference type="SAM" id="Phobius"/>
    </source>
</evidence>
<dbReference type="GO" id="GO:0000270">
    <property type="term" value="P:peptidoglycan metabolic process"/>
    <property type="evidence" value="ECO:0007669"/>
    <property type="project" value="TreeGrafter"/>
</dbReference>